<proteinExistence type="predicted"/>
<reference evidence="2 3" key="1">
    <citation type="submission" date="2023-02" db="EMBL/GenBank/DDBJ databases">
        <title>LHISI_Scaffold_Assembly.</title>
        <authorList>
            <person name="Stuart O.P."/>
            <person name="Cleave R."/>
            <person name="Magrath M.J.L."/>
            <person name="Mikheyev A.S."/>
        </authorList>
    </citation>
    <scope>NUCLEOTIDE SEQUENCE [LARGE SCALE GENOMIC DNA]</scope>
    <source>
        <strain evidence="2">Daus_M_001</strain>
        <tissue evidence="2">Leg muscle</tissue>
    </source>
</reference>
<feature type="region of interest" description="Disordered" evidence="1">
    <location>
        <begin position="342"/>
        <end position="392"/>
    </location>
</feature>
<dbReference type="Proteomes" id="UP001159363">
    <property type="component" value="Chromosome 15"/>
</dbReference>
<evidence type="ECO:0000313" key="3">
    <source>
        <dbReference type="Proteomes" id="UP001159363"/>
    </source>
</evidence>
<comment type="caution">
    <text evidence="2">The sequence shown here is derived from an EMBL/GenBank/DDBJ whole genome shotgun (WGS) entry which is preliminary data.</text>
</comment>
<gene>
    <name evidence="2" type="ORF">PR048_032142</name>
</gene>
<name>A0ABQ9G1E2_9NEOP</name>
<protein>
    <recommendedName>
        <fullName evidence="4">RNase H type-1 domain-containing protein</fullName>
    </recommendedName>
</protein>
<feature type="compositionally biased region" description="Basic and acidic residues" evidence="1">
    <location>
        <begin position="344"/>
        <end position="353"/>
    </location>
</feature>
<organism evidence="2 3">
    <name type="scientific">Dryococelus australis</name>
    <dbReference type="NCBI Taxonomy" id="614101"/>
    <lineage>
        <taxon>Eukaryota</taxon>
        <taxon>Metazoa</taxon>
        <taxon>Ecdysozoa</taxon>
        <taxon>Arthropoda</taxon>
        <taxon>Hexapoda</taxon>
        <taxon>Insecta</taxon>
        <taxon>Pterygota</taxon>
        <taxon>Neoptera</taxon>
        <taxon>Polyneoptera</taxon>
        <taxon>Phasmatodea</taxon>
        <taxon>Verophasmatodea</taxon>
        <taxon>Anareolatae</taxon>
        <taxon>Phasmatidae</taxon>
        <taxon>Eurycanthinae</taxon>
        <taxon>Dryococelus</taxon>
    </lineage>
</organism>
<evidence type="ECO:0008006" key="4">
    <source>
        <dbReference type="Google" id="ProtNLM"/>
    </source>
</evidence>
<evidence type="ECO:0000313" key="2">
    <source>
        <dbReference type="EMBL" id="KAJ8866299.1"/>
    </source>
</evidence>
<dbReference type="EMBL" id="JARBHB010000016">
    <property type="protein sequence ID" value="KAJ8866299.1"/>
    <property type="molecule type" value="Genomic_DNA"/>
</dbReference>
<sequence length="392" mass="42926">MPSRDYATYLRICTTVSRKPYYPPLYPLEGAGIGHSRWSAGFLGEFPFPPPFHSCAVPYSPRCPHRLLRAPHSKFSTAKANKFFKCAVQQLLDGGVDSYRPFALKDDGVGVDIRGAVAGSWGHLDVGEGEGGGGYLSRHNSNGAAHFPGSPPVTAALTSGHHTASTLALVCPAIPVPPTRRQAASPNMARNYNQTFAVPIADLITLLEELIPKFSVDLVYIRHPHNAVSDLKQNLGDDEILTHIDFCANMVQRHKLCILRHPVHRRPCKQASTRGYAGAAPRRVCSHCISHYRLFTIIRLTNEFHDVLSLPASARQRKNLAIPTVSSLRYATYTLVIAGMQGRGKRETTEKTRRPAASSGTIPTYENPGVNQPGIKPGSPWWEASRLTAQSP</sequence>
<evidence type="ECO:0000256" key="1">
    <source>
        <dbReference type="SAM" id="MobiDB-lite"/>
    </source>
</evidence>
<keyword evidence="3" id="KW-1185">Reference proteome</keyword>
<accession>A0ABQ9G1E2</accession>